<dbReference type="Proteomes" id="UP000301424">
    <property type="component" value="Segment"/>
</dbReference>
<dbReference type="EMBL" id="MK552141">
    <property type="protein sequence ID" value="QBQ74574.1"/>
    <property type="molecule type" value="Genomic_DNA"/>
</dbReference>
<organism evidence="1 2">
    <name type="scientific">Burkholderia phage BcepSauron</name>
    <dbReference type="NCBI Taxonomy" id="2530033"/>
    <lineage>
        <taxon>Viruses</taxon>
        <taxon>Duplodnaviria</taxon>
        <taxon>Heunggongvirae</taxon>
        <taxon>Uroviricota</taxon>
        <taxon>Caudoviricetes</taxon>
        <taxon>Sarumanvirus</taxon>
        <taxon>Sarumanvirus bcepsauron</taxon>
    </lineage>
</organism>
<accession>A0A482MLA8</accession>
<protein>
    <submittedName>
        <fullName evidence="1">Uncharacterized protein</fullName>
    </submittedName>
</protein>
<gene>
    <name evidence="1" type="ORF">BcepSauron_194</name>
</gene>
<keyword evidence="2" id="KW-1185">Reference proteome</keyword>
<evidence type="ECO:0000313" key="1">
    <source>
        <dbReference type="EMBL" id="QBQ74574.1"/>
    </source>
</evidence>
<evidence type="ECO:0000313" key="2">
    <source>
        <dbReference type="Proteomes" id="UP000301424"/>
    </source>
</evidence>
<sequence length="59" mass="6636">MKNKLQRLPCIVSIKNEGKYATLSLITGKDKFEVMVDPKALGQLLMGTNLLTYTQHTKI</sequence>
<name>A0A482MLA8_9CAUD</name>
<reference evidence="1 2" key="1">
    <citation type="submission" date="2019-02" db="EMBL/GenBank/DDBJ databases">
        <title>Complete genome sequence of Burkholderia cenocepacia phage BcepSauron.</title>
        <authorList>
            <person name="Park K."/>
            <person name="Gonzalez C."/>
            <person name="Liu M."/>
            <person name="Gill J."/>
        </authorList>
    </citation>
    <scope>NUCLEOTIDE SEQUENCE [LARGE SCALE GENOMIC DNA]</scope>
</reference>
<proteinExistence type="predicted"/>